<dbReference type="AlphaFoldDB" id="A0A750MDQ2"/>
<name>A0A750MDQ2_SALER</name>
<gene>
    <name evidence="2" type="ORF">G9E63_004363</name>
</gene>
<accession>A0A750MDQ2</accession>
<reference evidence="2" key="1">
    <citation type="journal article" date="2018" name="Genome Biol.">
        <title>SKESA: strategic k-mer extension for scrupulous assemblies.</title>
        <authorList>
            <person name="Souvorov A."/>
            <person name="Agarwala R."/>
            <person name="Lipman D.J."/>
        </authorList>
    </citation>
    <scope>NUCLEOTIDE SEQUENCE</scope>
    <source>
        <strain evidence="2">MA.GA5714TB</strain>
    </source>
</reference>
<keyword evidence="1" id="KW-0472">Membrane</keyword>
<keyword evidence="1" id="KW-0812">Transmembrane</keyword>
<sequence>MAVSEKDLLSAGFSKREVKNLQARLAATGGTMHGLIDALSRRFRVSVWITVALALVMLATLIAGSRTHILSGVISSLVVLVIAWVTFPPALGWKASRLQKTISRPDR</sequence>
<dbReference type="EMBL" id="DAAVPT010000017">
    <property type="protein sequence ID" value="HAF6252683.1"/>
    <property type="molecule type" value="Genomic_DNA"/>
</dbReference>
<evidence type="ECO:0000313" key="2">
    <source>
        <dbReference type="EMBL" id="HAF6252683.1"/>
    </source>
</evidence>
<protein>
    <submittedName>
        <fullName evidence="2">Uncharacterized protein</fullName>
    </submittedName>
</protein>
<reference evidence="2" key="2">
    <citation type="submission" date="2020-02" db="EMBL/GenBank/DDBJ databases">
        <authorList>
            <consortium name="NCBI Pathogen Detection Project"/>
        </authorList>
    </citation>
    <scope>NUCLEOTIDE SEQUENCE</scope>
    <source>
        <strain evidence="2">MA.GA5714TB</strain>
    </source>
</reference>
<organism evidence="2">
    <name type="scientific">Salmonella enterica</name>
    <name type="common">Salmonella choleraesuis</name>
    <dbReference type="NCBI Taxonomy" id="28901"/>
    <lineage>
        <taxon>Bacteria</taxon>
        <taxon>Pseudomonadati</taxon>
        <taxon>Pseudomonadota</taxon>
        <taxon>Gammaproteobacteria</taxon>
        <taxon>Enterobacterales</taxon>
        <taxon>Enterobacteriaceae</taxon>
        <taxon>Salmonella</taxon>
    </lineage>
</organism>
<proteinExistence type="predicted"/>
<keyword evidence="1" id="KW-1133">Transmembrane helix</keyword>
<comment type="caution">
    <text evidence="2">The sequence shown here is derived from an EMBL/GenBank/DDBJ whole genome shotgun (WGS) entry which is preliminary data.</text>
</comment>
<feature type="transmembrane region" description="Helical" evidence="1">
    <location>
        <begin position="45"/>
        <end position="63"/>
    </location>
</feature>
<evidence type="ECO:0000256" key="1">
    <source>
        <dbReference type="SAM" id="Phobius"/>
    </source>
</evidence>
<feature type="transmembrane region" description="Helical" evidence="1">
    <location>
        <begin position="69"/>
        <end position="91"/>
    </location>
</feature>